<evidence type="ECO:0000256" key="2">
    <source>
        <dbReference type="ARBA" id="ARBA00023002"/>
    </source>
</evidence>
<feature type="domain" description="NmrA-like" evidence="3">
    <location>
        <begin position="7"/>
        <end position="175"/>
    </location>
</feature>
<dbReference type="InterPro" id="IPR008030">
    <property type="entry name" value="NmrA-like"/>
</dbReference>
<evidence type="ECO:0000256" key="1">
    <source>
        <dbReference type="ARBA" id="ARBA00022857"/>
    </source>
</evidence>
<dbReference type="PANTHER" id="PTHR47706:SF9">
    <property type="entry name" value="NMRA-LIKE DOMAIN-CONTAINING PROTEIN-RELATED"/>
    <property type="match status" value="1"/>
</dbReference>
<accession>A0AAD7IMH4</accession>
<name>A0AAD7IMH4_9AGAR</name>
<comment type="caution">
    <text evidence="4">The sequence shown here is derived from an EMBL/GenBank/DDBJ whole genome shotgun (WGS) entry which is preliminary data.</text>
</comment>
<dbReference type="SUPFAM" id="SSF51735">
    <property type="entry name" value="NAD(P)-binding Rossmann-fold domains"/>
    <property type="match status" value="1"/>
</dbReference>
<evidence type="ECO:0000259" key="3">
    <source>
        <dbReference type="Pfam" id="PF05368"/>
    </source>
</evidence>
<evidence type="ECO:0000313" key="4">
    <source>
        <dbReference type="EMBL" id="KAJ7745537.1"/>
    </source>
</evidence>
<keyword evidence="2" id="KW-0560">Oxidoreductase</keyword>
<proteinExistence type="predicted"/>
<dbReference type="Pfam" id="PF05368">
    <property type="entry name" value="NmrA"/>
    <property type="match status" value="1"/>
</dbReference>
<keyword evidence="5" id="KW-1185">Reference proteome</keyword>
<evidence type="ECO:0000313" key="5">
    <source>
        <dbReference type="Proteomes" id="UP001215280"/>
    </source>
</evidence>
<reference evidence="4" key="1">
    <citation type="submission" date="2023-03" db="EMBL/GenBank/DDBJ databases">
        <title>Massive genome expansion in bonnet fungi (Mycena s.s.) driven by repeated elements and novel gene families across ecological guilds.</title>
        <authorList>
            <consortium name="Lawrence Berkeley National Laboratory"/>
            <person name="Harder C.B."/>
            <person name="Miyauchi S."/>
            <person name="Viragh M."/>
            <person name="Kuo A."/>
            <person name="Thoen E."/>
            <person name="Andreopoulos B."/>
            <person name="Lu D."/>
            <person name="Skrede I."/>
            <person name="Drula E."/>
            <person name="Henrissat B."/>
            <person name="Morin E."/>
            <person name="Kohler A."/>
            <person name="Barry K."/>
            <person name="LaButti K."/>
            <person name="Morin E."/>
            <person name="Salamov A."/>
            <person name="Lipzen A."/>
            <person name="Mereny Z."/>
            <person name="Hegedus B."/>
            <person name="Baldrian P."/>
            <person name="Stursova M."/>
            <person name="Weitz H."/>
            <person name="Taylor A."/>
            <person name="Grigoriev I.V."/>
            <person name="Nagy L.G."/>
            <person name="Martin F."/>
            <person name="Kauserud H."/>
        </authorList>
    </citation>
    <scope>NUCLEOTIDE SEQUENCE</scope>
    <source>
        <strain evidence="4">CBHHK188m</strain>
    </source>
</reference>
<dbReference type="AlphaFoldDB" id="A0AAD7IMH4"/>
<dbReference type="Gene3D" id="3.40.50.720">
    <property type="entry name" value="NAD(P)-binding Rossmann-like Domain"/>
    <property type="match status" value="1"/>
</dbReference>
<protein>
    <recommendedName>
        <fullName evidence="3">NmrA-like domain-containing protein</fullName>
    </recommendedName>
</protein>
<dbReference type="EMBL" id="JARJLG010000102">
    <property type="protein sequence ID" value="KAJ7745537.1"/>
    <property type="molecule type" value="Genomic_DNA"/>
</dbReference>
<dbReference type="GO" id="GO:0016491">
    <property type="term" value="F:oxidoreductase activity"/>
    <property type="evidence" value="ECO:0007669"/>
    <property type="project" value="UniProtKB-KW"/>
</dbReference>
<organism evidence="4 5">
    <name type="scientific">Mycena maculata</name>
    <dbReference type="NCBI Taxonomy" id="230809"/>
    <lineage>
        <taxon>Eukaryota</taxon>
        <taxon>Fungi</taxon>
        <taxon>Dikarya</taxon>
        <taxon>Basidiomycota</taxon>
        <taxon>Agaricomycotina</taxon>
        <taxon>Agaricomycetes</taxon>
        <taxon>Agaricomycetidae</taxon>
        <taxon>Agaricales</taxon>
        <taxon>Marasmiineae</taxon>
        <taxon>Mycenaceae</taxon>
        <taxon>Mycena</taxon>
    </lineage>
</organism>
<dbReference type="InterPro" id="IPR036291">
    <property type="entry name" value="NAD(P)-bd_dom_sf"/>
</dbReference>
<keyword evidence="1" id="KW-0521">NADP</keyword>
<dbReference type="Proteomes" id="UP001215280">
    <property type="component" value="Unassembled WGS sequence"/>
</dbReference>
<dbReference type="InterPro" id="IPR051609">
    <property type="entry name" value="NmrA/Isoflavone_reductase-like"/>
</dbReference>
<dbReference type="PANTHER" id="PTHR47706">
    <property type="entry name" value="NMRA-LIKE FAMILY PROTEIN"/>
    <property type="match status" value="1"/>
</dbReference>
<gene>
    <name evidence="4" type="ORF">DFH07DRAFT_15291</name>
</gene>
<sequence>MSSAPLTVAILGVCGTLGPFLLKALSEHPKAADVHIRILTRPLSTEKALMFAAPYPNLDLTVHPIDYGARDADSGLDAALCGVDVVLSAVGDDSGMRRKNVKHTGFLPGFIAQDRVARAAKAAGVKLFVPSEYGSPTHLIGLDSSVYVVGKRHHQELLRRLKLPSLLVYSGMFPQFEPAATSLPRIIAEAPIPLGVPPFGTTRFHLATYIIQLLLDRGVDTVSGGIYELRGTRRERGSVSAETGRTDWVMDV</sequence>